<sequence>MATIQDLEFYFKITPIKIREQRKETEYDQLQHWYPPFKNYHFRRDTTNSTGWHRWTQQGITPFNAPTDPPGTKSSSIFFDCGRNYFLLVEEDCLTTDFNEMIEFDEPWKRLQFVYKPPRPDRPEMSLVKVFPADGEFMLHARGAPTWMPELIPYTYDGTERSRRANVAGELSVLLGLVAFTCEPKRHALLSTMVNNFRPPRWIPNNIAPLAPCKRSDVSRERGYVVKVAPCSGVDLEAYEDGHYGPLLAGDDGLVL</sequence>
<gene>
    <name evidence="1" type="ORF">TRUGW13939_08320</name>
</gene>
<accession>A0A7H8R8T6</accession>
<dbReference type="OrthoDB" id="5243686at2759"/>
<dbReference type="RefSeq" id="XP_035347348.1">
    <property type="nucleotide sequence ID" value="XM_035491455.1"/>
</dbReference>
<name>A0A7H8R8T6_TALRU</name>
<keyword evidence="2" id="KW-1185">Reference proteome</keyword>
<evidence type="ECO:0000313" key="1">
    <source>
        <dbReference type="EMBL" id="QKX61173.1"/>
    </source>
</evidence>
<organism evidence="1 2">
    <name type="scientific">Talaromyces rugulosus</name>
    <name type="common">Penicillium rugulosum</name>
    <dbReference type="NCBI Taxonomy" id="121627"/>
    <lineage>
        <taxon>Eukaryota</taxon>
        <taxon>Fungi</taxon>
        <taxon>Dikarya</taxon>
        <taxon>Ascomycota</taxon>
        <taxon>Pezizomycotina</taxon>
        <taxon>Eurotiomycetes</taxon>
        <taxon>Eurotiomycetidae</taxon>
        <taxon>Eurotiales</taxon>
        <taxon>Trichocomaceae</taxon>
        <taxon>Talaromyces</taxon>
        <taxon>Talaromyces sect. Islandici</taxon>
    </lineage>
</organism>
<evidence type="ECO:0000313" key="2">
    <source>
        <dbReference type="Proteomes" id="UP000509510"/>
    </source>
</evidence>
<protein>
    <submittedName>
        <fullName evidence="1">Uncharacterized protein</fullName>
    </submittedName>
</protein>
<dbReference type="GeneID" id="55995809"/>
<dbReference type="Proteomes" id="UP000509510">
    <property type="component" value="Chromosome IV"/>
</dbReference>
<dbReference type="AlphaFoldDB" id="A0A7H8R8T6"/>
<reference evidence="2" key="1">
    <citation type="submission" date="2020-06" db="EMBL/GenBank/DDBJ databases">
        <title>A chromosome-scale genome assembly of Talaromyces rugulosus W13939.</title>
        <authorList>
            <person name="Wang B."/>
            <person name="Guo L."/>
            <person name="Ye K."/>
            <person name="Wang L."/>
        </authorList>
    </citation>
    <scope>NUCLEOTIDE SEQUENCE [LARGE SCALE GENOMIC DNA]</scope>
    <source>
        <strain evidence="2">W13939</strain>
    </source>
</reference>
<dbReference type="KEGG" id="trg:TRUGW13939_08320"/>
<proteinExistence type="predicted"/>
<dbReference type="EMBL" id="CP055901">
    <property type="protein sequence ID" value="QKX61173.1"/>
    <property type="molecule type" value="Genomic_DNA"/>
</dbReference>